<evidence type="ECO:0008006" key="3">
    <source>
        <dbReference type="Google" id="ProtNLM"/>
    </source>
</evidence>
<gene>
    <name evidence="1" type="ORF">M9Y10_033586</name>
</gene>
<comment type="caution">
    <text evidence="1">The sequence shown here is derived from an EMBL/GenBank/DDBJ whole genome shotgun (WGS) entry which is preliminary data.</text>
</comment>
<sequence>MKITKSKYLPRQEIIAPFEGLSPAEDNAFKDGIKDMFYKIAETFTNQIGILCYYLRNEKIYVSYERIGKVFGKTRFVIRRHHLNFLRGERSDGRPLSLTKEELNAVKDEIIRLHSQKPPIYPAYEDVLLFIYKNFGKMLLMDTLRKLILGKLGEIFRPCISKPLESSRMEVPIESIESNLMEMRRVIEGVPMNFCLNIDEMGQTDYSDSYDKTVIVPYNFNALYAHYPVDRSVKRASVITCISPAGLFCPPQFAIEQRCTIDCSLYNYLPKDSLQIVGTDSGFVNAASFLLWINEVFLPELHRQRAKYNYNGKTVIITDGLPAHKIAFNQINLQ</sequence>
<evidence type="ECO:0000313" key="1">
    <source>
        <dbReference type="EMBL" id="KAK8888846.1"/>
    </source>
</evidence>
<dbReference type="Proteomes" id="UP001470230">
    <property type="component" value="Unassembled WGS sequence"/>
</dbReference>
<name>A0ABR2KDL4_9EUKA</name>
<protein>
    <recommendedName>
        <fullName evidence="3">DDE-1 domain-containing protein</fullName>
    </recommendedName>
</protein>
<keyword evidence="2" id="KW-1185">Reference proteome</keyword>
<reference evidence="1 2" key="1">
    <citation type="submission" date="2024-04" db="EMBL/GenBank/DDBJ databases">
        <title>Tritrichomonas musculus Genome.</title>
        <authorList>
            <person name="Alves-Ferreira E."/>
            <person name="Grigg M."/>
            <person name="Lorenzi H."/>
            <person name="Galac M."/>
        </authorList>
    </citation>
    <scope>NUCLEOTIDE SEQUENCE [LARGE SCALE GENOMIC DNA]</scope>
    <source>
        <strain evidence="1 2">EAF2021</strain>
    </source>
</reference>
<accession>A0ABR2KDL4</accession>
<dbReference type="EMBL" id="JAPFFF010000005">
    <property type="protein sequence ID" value="KAK8888846.1"/>
    <property type="molecule type" value="Genomic_DNA"/>
</dbReference>
<proteinExistence type="predicted"/>
<evidence type="ECO:0000313" key="2">
    <source>
        <dbReference type="Proteomes" id="UP001470230"/>
    </source>
</evidence>
<organism evidence="1 2">
    <name type="scientific">Tritrichomonas musculus</name>
    <dbReference type="NCBI Taxonomy" id="1915356"/>
    <lineage>
        <taxon>Eukaryota</taxon>
        <taxon>Metamonada</taxon>
        <taxon>Parabasalia</taxon>
        <taxon>Tritrichomonadida</taxon>
        <taxon>Tritrichomonadidae</taxon>
        <taxon>Tritrichomonas</taxon>
    </lineage>
</organism>